<evidence type="ECO:0000256" key="1">
    <source>
        <dbReference type="ARBA" id="ARBA00022450"/>
    </source>
</evidence>
<dbReference type="PANTHER" id="PTHR43775:SF37">
    <property type="entry name" value="SI:DKEY-61P9.11"/>
    <property type="match status" value="1"/>
</dbReference>
<organism evidence="4 5">
    <name type="scientific">Aspergillus flavus</name>
    <dbReference type="NCBI Taxonomy" id="5059"/>
    <lineage>
        <taxon>Eukaryota</taxon>
        <taxon>Fungi</taxon>
        <taxon>Dikarya</taxon>
        <taxon>Ascomycota</taxon>
        <taxon>Pezizomycotina</taxon>
        <taxon>Eurotiomycetes</taxon>
        <taxon>Eurotiomycetidae</taxon>
        <taxon>Eurotiales</taxon>
        <taxon>Aspergillaceae</taxon>
        <taxon>Aspergillus</taxon>
        <taxon>Aspergillus subgen. Circumdati</taxon>
    </lineage>
</organism>
<dbReference type="GO" id="GO:0044550">
    <property type="term" value="P:secondary metabolite biosynthetic process"/>
    <property type="evidence" value="ECO:0007669"/>
    <property type="project" value="TreeGrafter"/>
</dbReference>
<dbReference type="Gene3D" id="3.40.50.720">
    <property type="entry name" value="NAD(P)-binding Rossmann-like Domain"/>
    <property type="match status" value="1"/>
</dbReference>
<dbReference type="GO" id="GO:0006633">
    <property type="term" value="P:fatty acid biosynthetic process"/>
    <property type="evidence" value="ECO:0007669"/>
    <property type="project" value="TreeGrafter"/>
</dbReference>
<evidence type="ECO:0000259" key="3">
    <source>
        <dbReference type="Pfam" id="PF08659"/>
    </source>
</evidence>
<dbReference type="GO" id="GO:0016874">
    <property type="term" value="F:ligase activity"/>
    <property type="evidence" value="ECO:0007669"/>
    <property type="project" value="UniProtKB-KW"/>
</dbReference>
<keyword evidence="2" id="KW-0597">Phosphoprotein</keyword>
<dbReference type="Pfam" id="PF08659">
    <property type="entry name" value="KR"/>
    <property type="match status" value="1"/>
</dbReference>
<dbReference type="AlphaFoldDB" id="A0AB74CNK3"/>
<dbReference type="EMBL" id="QQZZ01000028">
    <property type="protein sequence ID" value="RMZ47452.1"/>
    <property type="molecule type" value="Genomic_DNA"/>
</dbReference>
<dbReference type="InterPro" id="IPR013968">
    <property type="entry name" value="PKS_KR"/>
</dbReference>
<evidence type="ECO:0000256" key="2">
    <source>
        <dbReference type="ARBA" id="ARBA00022553"/>
    </source>
</evidence>
<proteinExistence type="predicted"/>
<accession>A0AB74CNK3</accession>
<keyword evidence="1" id="KW-0596">Phosphopantetheine</keyword>
<dbReference type="Proteomes" id="UP000275480">
    <property type="component" value="Unassembled WGS sequence"/>
</dbReference>
<evidence type="ECO:0000313" key="5">
    <source>
        <dbReference type="Proteomes" id="UP000275480"/>
    </source>
</evidence>
<dbReference type="InterPro" id="IPR050091">
    <property type="entry name" value="PKS_NRPS_Biosynth_Enz"/>
</dbReference>
<evidence type="ECO:0000313" key="4">
    <source>
        <dbReference type="EMBL" id="RMZ47452.1"/>
    </source>
</evidence>
<dbReference type="GO" id="GO:0004312">
    <property type="term" value="F:fatty acid synthase activity"/>
    <property type="evidence" value="ECO:0007669"/>
    <property type="project" value="TreeGrafter"/>
</dbReference>
<comment type="caution">
    <text evidence="4">The sequence shown here is derived from an EMBL/GenBank/DDBJ whole genome shotgun (WGS) entry which is preliminary data.</text>
</comment>
<feature type="domain" description="Ketoreductase (KR)" evidence="3">
    <location>
        <begin position="5"/>
        <end position="57"/>
    </location>
</feature>
<dbReference type="PANTHER" id="PTHR43775">
    <property type="entry name" value="FATTY ACID SYNTHASE"/>
    <property type="match status" value="1"/>
</dbReference>
<reference evidence="4 5" key="1">
    <citation type="submission" date="2018-07" db="EMBL/GenBank/DDBJ databases">
        <title>Identification of spontaneous genetic mutation associated with occurrence of a yellow conidial color mutant of Aspergillus flavus.</title>
        <authorList>
            <person name="Chang P.-K."/>
            <person name="Mack B.M."/>
            <person name="Scharfenstein L."/>
            <person name="Gilbert M.K."/>
        </authorList>
    </citation>
    <scope>NUCLEOTIDE SEQUENCE [LARGE SCALE GENOMIC DNA]</scope>
    <source>
        <strain evidence="4 5">CA14</strain>
    </source>
</reference>
<sequence length="235" mass="25638">MNLPKDLDFFVMLSSASNIIGLTGQSNYAVWNSHMDGLARYRIAHGQKAVSLDLGTMIDDGILVETAGLLDKVPAYGSLVPVTRAQLYGILNDYCKTSKQILDPDTAQLVCRISGSGDDRKTLVETPLFSRLELDNISGDSEATSLREAREIVRRAVIGKMVHSYHLMPEDAEVDAYAPLHTFCVDSLLEVELCNWIGKEVAVDIAVMEIIKGASLVMVDLTAATRVNSLTHNGL</sequence>
<name>A0AB74CNK3_ASPFL</name>
<gene>
    <name evidence="4" type="ORF">CA14_010286</name>
</gene>
<protein>
    <submittedName>
        <fullName evidence="4">PKS-like enzyme</fullName>
    </submittedName>
</protein>
<dbReference type="SUPFAM" id="SSF51735">
    <property type="entry name" value="NAD(P)-binding Rossmann-fold domains"/>
    <property type="match status" value="1"/>
</dbReference>
<dbReference type="InterPro" id="IPR036291">
    <property type="entry name" value="NAD(P)-bd_dom_sf"/>
</dbReference>